<evidence type="ECO:0000313" key="2">
    <source>
        <dbReference type="EMBL" id="RNA17024.1"/>
    </source>
</evidence>
<proteinExistence type="predicted"/>
<keyword evidence="3" id="KW-1185">Reference proteome</keyword>
<name>A0A3M7R0W8_BRAPC</name>
<evidence type="ECO:0000256" key="1">
    <source>
        <dbReference type="SAM" id="MobiDB-lite"/>
    </source>
</evidence>
<sequence>MESTPSSSPMLNQQQQQQTPNTAAVNLTPEQEQEIKLRSKYPNPQKPGASNFIQKMLHKGVRNKHFLFFHLSLPK</sequence>
<dbReference type="EMBL" id="REGN01004553">
    <property type="protein sequence ID" value="RNA17024.1"/>
    <property type="molecule type" value="Genomic_DNA"/>
</dbReference>
<reference evidence="2 3" key="1">
    <citation type="journal article" date="2018" name="Sci. Rep.">
        <title>Genomic signatures of local adaptation to the degree of environmental predictability in rotifers.</title>
        <authorList>
            <person name="Franch-Gras L."/>
            <person name="Hahn C."/>
            <person name="Garcia-Roger E.M."/>
            <person name="Carmona M.J."/>
            <person name="Serra M."/>
            <person name="Gomez A."/>
        </authorList>
    </citation>
    <scope>NUCLEOTIDE SEQUENCE [LARGE SCALE GENOMIC DNA]</scope>
    <source>
        <strain evidence="2">HYR1</strain>
    </source>
</reference>
<accession>A0A3M7R0W8</accession>
<feature type="compositionally biased region" description="Polar residues" evidence="1">
    <location>
        <begin position="1"/>
        <end position="12"/>
    </location>
</feature>
<feature type="compositionally biased region" description="Polar residues" evidence="1">
    <location>
        <begin position="19"/>
        <end position="30"/>
    </location>
</feature>
<dbReference type="AlphaFoldDB" id="A0A3M7R0W8"/>
<protein>
    <submittedName>
        <fullName evidence="2">Uncharacterized protein</fullName>
    </submittedName>
</protein>
<organism evidence="2 3">
    <name type="scientific">Brachionus plicatilis</name>
    <name type="common">Marine rotifer</name>
    <name type="synonym">Brachionus muelleri</name>
    <dbReference type="NCBI Taxonomy" id="10195"/>
    <lineage>
        <taxon>Eukaryota</taxon>
        <taxon>Metazoa</taxon>
        <taxon>Spiralia</taxon>
        <taxon>Gnathifera</taxon>
        <taxon>Rotifera</taxon>
        <taxon>Eurotatoria</taxon>
        <taxon>Monogononta</taxon>
        <taxon>Pseudotrocha</taxon>
        <taxon>Ploima</taxon>
        <taxon>Brachionidae</taxon>
        <taxon>Brachionus</taxon>
    </lineage>
</organism>
<feature type="region of interest" description="Disordered" evidence="1">
    <location>
        <begin position="1"/>
        <end position="49"/>
    </location>
</feature>
<evidence type="ECO:0000313" key="3">
    <source>
        <dbReference type="Proteomes" id="UP000276133"/>
    </source>
</evidence>
<dbReference type="Proteomes" id="UP000276133">
    <property type="component" value="Unassembled WGS sequence"/>
</dbReference>
<gene>
    <name evidence="2" type="ORF">BpHYR1_005390</name>
</gene>
<dbReference type="OrthoDB" id="5949865at2759"/>
<comment type="caution">
    <text evidence="2">The sequence shown here is derived from an EMBL/GenBank/DDBJ whole genome shotgun (WGS) entry which is preliminary data.</text>
</comment>